<dbReference type="CDD" id="cd12113">
    <property type="entry name" value="PHP_PolIIIA_DnaE3"/>
    <property type="match status" value="1"/>
</dbReference>
<dbReference type="Pfam" id="PF07733">
    <property type="entry name" value="DNA_pol3_alpha"/>
    <property type="match status" value="1"/>
</dbReference>
<dbReference type="SMART" id="SM00481">
    <property type="entry name" value="POLIIIAc"/>
    <property type="match status" value="1"/>
</dbReference>
<dbReference type="Proteomes" id="UP000005297">
    <property type="component" value="Unassembled WGS sequence"/>
</dbReference>
<dbReference type="STRING" id="314344.AL013_06740"/>
<reference evidence="9 10" key="1">
    <citation type="submission" date="2006-09" db="EMBL/GenBank/DDBJ databases">
        <authorList>
            <person name="Emerson D."/>
            <person name="Ferriera S."/>
            <person name="Johnson J."/>
            <person name="Kravitz S."/>
            <person name="Halpern A."/>
            <person name="Remington K."/>
            <person name="Beeson K."/>
            <person name="Tran B."/>
            <person name="Rogers Y.-H."/>
            <person name="Friedman R."/>
            <person name="Venter J.C."/>
        </authorList>
    </citation>
    <scope>NUCLEOTIDE SEQUENCE [LARGE SCALE GENOMIC DNA]</scope>
    <source>
        <strain evidence="9 10">PV-1</strain>
    </source>
</reference>
<organism evidence="9 10">
    <name type="scientific">Mariprofundus ferrooxydans PV-1</name>
    <dbReference type="NCBI Taxonomy" id="314345"/>
    <lineage>
        <taxon>Bacteria</taxon>
        <taxon>Pseudomonadati</taxon>
        <taxon>Pseudomonadota</taxon>
        <taxon>Candidatius Mariprofundia</taxon>
        <taxon>Mariprofundales</taxon>
        <taxon>Mariprofundaceae</taxon>
        <taxon>Mariprofundus</taxon>
    </lineage>
</organism>
<dbReference type="InterPro" id="IPR029460">
    <property type="entry name" value="DNAPol_HHH"/>
</dbReference>
<dbReference type="OrthoDB" id="5287029at2"/>
<gene>
    <name evidence="9" type="ORF">SPV1_11846</name>
</gene>
<keyword evidence="6" id="KW-0239">DNA-directed DNA polymerase</keyword>
<keyword evidence="3" id="KW-0808">Transferase</keyword>
<evidence type="ECO:0000313" key="9">
    <source>
        <dbReference type="EMBL" id="EAU55424.1"/>
    </source>
</evidence>
<dbReference type="InterPro" id="IPR040982">
    <property type="entry name" value="DNA_pol3_finger"/>
</dbReference>
<evidence type="ECO:0000256" key="6">
    <source>
        <dbReference type="ARBA" id="ARBA00022932"/>
    </source>
</evidence>
<dbReference type="InterPro" id="IPR016195">
    <property type="entry name" value="Pol/histidinol_Pase-like"/>
</dbReference>
<dbReference type="PANTHER" id="PTHR32294">
    <property type="entry name" value="DNA POLYMERASE III SUBUNIT ALPHA"/>
    <property type="match status" value="1"/>
</dbReference>
<name>Q0F0W7_9PROT</name>
<dbReference type="NCBIfam" id="NF004226">
    <property type="entry name" value="PRK05673.1"/>
    <property type="match status" value="1"/>
</dbReference>
<comment type="caution">
    <text evidence="9">The sequence shown here is derived from an EMBL/GenBank/DDBJ whole genome shotgun (WGS) entry which is preliminary data.</text>
</comment>
<proteinExistence type="predicted"/>
<evidence type="ECO:0000256" key="4">
    <source>
        <dbReference type="ARBA" id="ARBA00022695"/>
    </source>
</evidence>
<dbReference type="CDD" id="cd04485">
    <property type="entry name" value="DnaE_OBF"/>
    <property type="match status" value="1"/>
</dbReference>
<dbReference type="SUPFAM" id="SSF89550">
    <property type="entry name" value="PHP domain-like"/>
    <property type="match status" value="1"/>
</dbReference>
<dbReference type="NCBIfam" id="TIGR00594">
    <property type="entry name" value="polc"/>
    <property type="match status" value="1"/>
</dbReference>
<protein>
    <recommendedName>
        <fullName evidence="2">DNA polymerase III subunit alpha</fullName>
        <ecNumber evidence="1">2.7.7.7</ecNumber>
    </recommendedName>
</protein>
<dbReference type="Gene3D" id="1.10.150.870">
    <property type="match status" value="1"/>
</dbReference>
<keyword evidence="4" id="KW-0548">Nucleotidyltransferase</keyword>
<evidence type="ECO:0000256" key="7">
    <source>
        <dbReference type="ARBA" id="ARBA00049244"/>
    </source>
</evidence>
<evidence type="ECO:0000256" key="5">
    <source>
        <dbReference type="ARBA" id="ARBA00022705"/>
    </source>
</evidence>
<dbReference type="GO" id="GO:0008408">
    <property type="term" value="F:3'-5' exonuclease activity"/>
    <property type="evidence" value="ECO:0007669"/>
    <property type="project" value="InterPro"/>
</dbReference>
<dbReference type="Gene3D" id="1.10.10.1600">
    <property type="entry name" value="Bacterial DNA polymerase III alpha subunit, thumb domain"/>
    <property type="match status" value="1"/>
</dbReference>
<comment type="catalytic activity">
    <reaction evidence="7">
        <text>DNA(n) + a 2'-deoxyribonucleoside 5'-triphosphate = DNA(n+1) + diphosphate</text>
        <dbReference type="Rhea" id="RHEA:22508"/>
        <dbReference type="Rhea" id="RHEA-COMP:17339"/>
        <dbReference type="Rhea" id="RHEA-COMP:17340"/>
        <dbReference type="ChEBI" id="CHEBI:33019"/>
        <dbReference type="ChEBI" id="CHEBI:61560"/>
        <dbReference type="ChEBI" id="CHEBI:173112"/>
        <dbReference type="EC" id="2.7.7.7"/>
    </reaction>
</comment>
<evidence type="ECO:0000256" key="3">
    <source>
        <dbReference type="ARBA" id="ARBA00022679"/>
    </source>
</evidence>
<keyword evidence="5" id="KW-0235">DNA replication</keyword>
<dbReference type="FunCoup" id="Q0F0W7">
    <property type="interactions" value="383"/>
</dbReference>
<dbReference type="InterPro" id="IPR011708">
    <property type="entry name" value="DNA_pol3_alpha_NTPase_dom"/>
</dbReference>
<dbReference type="Pfam" id="PF02811">
    <property type="entry name" value="PHP"/>
    <property type="match status" value="1"/>
</dbReference>
<keyword evidence="10" id="KW-1185">Reference proteome</keyword>
<dbReference type="SUPFAM" id="SSF160975">
    <property type="entry name" value="AF1531-like"/>
    <property type="match status" value="1"/>
</dbReference>
<evidence type="ECO:0000259" key="8">
    <source>
        <dbReference type="SMART" id="SM00481"/>
    </source>
</evidence>
<dbReference type="InterPro" id="IPR041931">
    <property type="entry name" value="DNA_pol3_alpha_thumb_dom"/>
</dbReference>
<dbReference type="InterPro" id="IPR004805">
    <property type="entry name" value="DnaE2/DnaE/PolC"/>
</dbReference>
<dbReference type="InterPro" id="IPR003141">
    <property type="entry name" value="Pol/His_phosphatase_N"/>
</dbReference>
<dbReference type="Pfam" id="PF14579">
    <property type="entry name" value="HHH_6"/>
    <property type="match status" value="1"/>
</dbReference>
<dbReference type="PANTHER" id="PTHR32294:SF0">
    <property type="entry name" value="DNA POLYMERASE III SUBUNIT ALPHA"/>
    <property type="match status" value="1"/>
</dbReference>
<dbReference type="Pfam" id="PF17657">
    <property type="entry name" value="DNA_pol3_finger"/>
    <property type="match status" value="1"/>
</dbReference>
<evidence type="ECO:0000313" key="10">
    <source>
        <dbReference type="Proteomes" id="UP000005297"/>
    </source>
</evidence>
<evidence type="ECO:0000256" key="1">
    <source>
        <dbReference type="ARBA" id="ARBA00012417"/>
    </source>
</evidence>
<dbReference type="RefSeq" id="WP_009849887.1">
    <property type="nucleotide sequence ID" value="NZ_DS022294.1"/>
</dbReference>
<evidence type="ECO:0000256" key="2">
    <source>
        <dbReference type="ARBA" id="ARBA00019114"/>
    </source>
</evidence>
<dbReference type="eggNOG" id="COG0587">
    <property type="taxonomic scope" value="Bacteria"/>
</dbReference>
<dbReference type="EC" id="2.7.7.7" evidence="1"/>
<dbReference type="AlphaFoldDB" id="Q0F0W7"/>
<feature type="domain" description="Polymerase/histidinol phosphatase N-terminal" evidence="8">
    <location>
        <begin position="7"/>
        <end position="74"/>
    </location>
</feature>
<accession>Q0F0W7</accession>
<dbReference type="GO" id="GO:0006260">
    <property type="term" value="P:DNA replication"/>
    <property type="evidence" value="ECO:0007669"/>
    <property type="project" value="UniProtKB-KW"/>
</dbReference>
<dbReference type="GO" id="GO:0003887">
    <property type="term" value="F:DNA-directed DNA polymerase activity"/>
    <property type="evidence" value="ECO:0007669"/>
    <property type="project" value="UniProtKB-KW"/>
</dbReference>
<dbReference type="Gene3D" id="3.20.20.140">
    <property type="entry name" value="Metal-dependent hydrolases"/>
    <property type="match status" value="1"/>
</dbReference>
<dbReference type="InterPro" id="IPR004013">
    <property type="entry name" value="PHP_dom"/>
</dbReference>
<dbReference type="InParanoid" id="Q0F0W7"/>
<sequence length="1169" mass="130881">MRFAPFAHLHVHSDFSLLGSTLKIGDLLHKVAELRQPAVALTDYGNLFGAIEFYSKAMRMGIKPIMGCEVFICEDHTKRISEGPRGPRFPQLVLLARNNHGWKNLLKLVSISYLDGFYYKPRVGKPLLSEHADGLIAISSGWNGEIEQHLQRGDIEGARKVAIAYRDMFHEGCFFIEIQRQNGSGQEQINELLIELAHELDIPLVASNNAHFLEREDFEAFQAMQALQQNRTLNDDVSGHFTPEYYLKSYEEMQELFEDIPEALENTVHIANRCNVDLQFGNYQLPDFQPPEDMELSAYMRQQSMEGLDDRWPAILAGDPDAVRETYDARLAFELDVIENMGFPGYFLIVSDFITWAKHQGIPVGPGRGSGAGSLVAYCLKITDLDPIKYGLLFERFLNPERVSMPDFDIDFCMSRREEAIRYVTHKYGEDKVAQIITFGSMKAKAVIRDVGRVLPMELAKVNMIAKLVPNDLKMTLEKALVDEPKLAKMVKEDVEVARLFALAKRLEGSHRNAGKHAAGVIIGRRELVDTAPLFKVAGEEGKVVQWDMANVEKVGLIKFDFLGLKTLTVIDIAVKLVRQYESGDAAKHFDITTIPMHDEATFQLMQRGQTGAVFQVESSGMRDLLTRLKPDCFEDIIALVALYRPGPLESGMVDTFIECKHGRQAIEYPLPQLKTILQETNGVILYQEQVMQIAQLLAGFSLGQADMLRRAMGKKKAEEMAEQRKIFMAGAEKQKVDLDKAEHMFDLMEKFAGYGFNKSHSAAYALISYQTAFLKAHYPRAFMAATMSCDMGNTDKLALLVTDCRNMGIDVLQPHINESDWEFRPEGDCIRYGLGGIKGVGEAALRAVIDERKTNGEFTSFEDMIMRAPARTLNKRILEAMIRAGALQGLIPHQRAALEGLGEVLENLSRKRKEFASNQSFLFTVAEPESADGGFPTLPAWSPGESLQAEREVLGFYLTGHPLEAWLKRTTGLGDCNLSELKEREEGAEIVVPVGISSIRQYQGGRGTMAFVQLEDLHGQAEMVCFSTIYADIAELLQADIPLLIAARVDKSKDEPVLIAEAAASLAELVPELVTEVRITTASLAWDEITLARLKSLAQGGPARLSFHVRLPDASLAILQTGPCLRWDEDVKTQLDARFGPESIHLQCKPWQPQRPARRAYERNDKRG</sequence>
<dbReference type="HOGENOM" id="CLU_001600_0_2_0"/>
<dbReference type="EMBL" id="AATS01000003">
    <property type="protein sequence ID" value="EAU55424.1"/>
    <property type="molecule type" value="Genomic_DNA"/>
</dbReference>